<evidence type="ECO:0000313" key="1">
    <source>
        <dbReference type="EMBL" id="PPQ76744.1"/>
    </source>
</evidence>
<keyword evidence="2" id="KW-1185">Reference proteome</keyword>
<reference evidence="1 2" key="1">
    <citation type="journal article" date="2018" name="Evol. Lett.">
        <title>Horizontal gene cluster transfer increased hallucinogenic mushroom diversity.</title>
        <authorList>
            <person name="Reynolds H.T."/>
            <person name="Vijayakumar V."/>
            <person name="Gluck-Thaler E."/>
            <person name="Korotkin H.B."/>
            <person name="Matheny P.B."/>
            <person name="Slot J.C."/>
        </authorList>
    </citation>
    <scope>NUCLEOTIDE SEQUENCE [LARGE SCALE GENOMIC DNA]</scope>
    <source>
        <strain evidence="1 2">SRW20</strain>
    </source>
</reference>
<accession>A0A409WE02</accession>
<name>A0A409WE02_9AGAR</name>
<proteinExistence type="predicted"/>
<gene>
    <name evidence="1" type="ORF">CVT26_004465</name>
</gene>
<evidence type="ECO:0000313" key="2">
    <source>
        <dbReference type="Proteomes" id="UP000284706"/>
    </source>
</evidence>
<organism evidence="1 2">
    <name type="scientific">Gymnopilus dilepis</name>
    <dbReference type="NCBI Taxonomy" id="231916"/>
    <lineage>
        <taxon>Eukaryota</taxon>
        <taxon>Fungi</taxon>
        <taxon>Dikarya</taxon>
        <taxon>Basidiomycota</taxon>
        <taxon>Agaricomycotina</taxon>
        <taxon>Agaricomycetes</taxon>
        <taxon>Agaricomycetidae</taxon>
        <taxon>Agaricales</taxon>
        <taxon>Agaricineae</taxon>
        <taxon>Hymenogastraceae</taxon>
        <taxon>Gymnopilus</taxon>
    </lineage>
</organism>
<dbReference type="InParanoid" id="A0A409WE02"/>
<dbReference type="EMBL" id="NHYE01005125">
    <property type="protein sequence ID" value="PPQ76744.1"/>
    <property type="molecule type" value="Genomic_DNA"/>
</dbReference>
<dbReference type="Gene3D" id="1.20.1280.50">
    <property type="match status" value="1"/>
</dbReference>
<dbReference type="AlphaFoldDB" id="A0A409WE02"/>
<comment type="caution">
    <text evidence="1">The sequence shown here is derived from an EMBL/GenBank/DDBJ whole genome shotgun (WGS) entry which is preliminary data.</text>
</comment>
<sequence>MPIISAISSQISSDAPASRLYTELLLAIFCLNSDMYLPLEEDVYAIDTLRYTSQVCSAWRSIALESPALWAQVLNLNRLQHLPKNWVDIIIERTKGSPLFVKATGVSTLREGAPFFRLFVTEHWERICHLDVVTNLFNPPQPLGDEPSKWCSLFSRPSSLRYLKFWTSIPAGDVFPLLTSSLFPDLEEVDLADHPHTVTGGTALLPEDVFALPPSTFLVLRRIKLQLYWPHSANKIMCLLQTIVLKTTCELHLRLLSPDDLSAIRPDFPNVLRRYLQYARPVASRENLCASITIEPNSMHIIIKLAHGRELFRFSLECEDPEFSLQIPPAFISALGNLQSNELKRLSLALHPQIGLPSLATEIIEKCSIAFPCIEDLDMDGDTISQFSSLQRRTNSLLFYNLKIIVVRMCDADQLAAFIESRQAKGGSVPEELVLIEPKLMAMVDLLRSLSGLKVRISDPERRITLPI</sequence>
<dbReference type="Proteomes" id="UP000284706">
    <property type="component" value="Unassembled WGS sequence"/>
</dbReference>
<dbReference type="OrthoDB" id="2691283at2759"/>
<protein>
    <submittedName>
        <fullName evidence="1">Uncharacterized protein</fullName>
    </submittedName>
</protein>